<evidence type="ECO:0000313" key="2">
    <source>
        <dbReference type="EMBL" id="PIL18372.1"/>
    </source>
</evidence>
<dbReference type="OrthoDB" id="747541at2"/>
<proteinExistence type="predicted"/>
<protein>
    <recommendedName>
        <fullName evidence="1">DUF4007 domain-containing protein</fullName>
    </recommendedName>
</protein>
<sequence>MADVFDNWSGKPQFAGHETFPLRILWLRKAYDAVRGGAPLTVFKDDEAISRFGVGRNMAVSMRFWAQAAEVIQLDGKELKPDNLGDLLFGENGFDPFLEHPTSLWLIHWKLASVPEHTTTFYYCFNGLFGHEFRSTDLVDVIEKLIEQKGWRGAHKTIQNDVTVFLRSYCSRPSGAMDDAAEPLLAELALVQETGSSGWYEFSIGPKPNLHDALFAYALDAYWTRAHDNRATLAAEMICHDAGSPGRVFKMDEDSVIERLMRIDESTGGAFVWTDTAGLRQVQRNRRPDLDALLQSAFGEIARRGKAV</sequence>
<reference evidence="2 3" key="1">
    <citation type="submission" date="2013-09" db="EMBL/GenBank/DDBJ databases">
        <title>Genome sequencing of Phaeobacter antarcticus sp. nov. SM1211.</title>
        <authorList>
            <person name="Zhang X.-Y."/>
            <person name="Liu C."/>
            <person name="Chen X.-L."/>
            <person name="Xie B.-B."/>
            <person name="Qin Q.-L."/>
            <person name="Rong J.-C."/>
            <person name="Zhang Y.-Z."/>
        </authorList>
    </citation>
    <scope>NUCLEOTIDE SEQUENCE [LARGE SCALE GENOMIC DNA]</scope>
    <source>
        <strain evidence="2 3">SM1211</strain>
    </source>
</reference>
<dbReference type="AlphaFoldDB" id="A0A2G8RA15"/>
<evidence type="ECO:0000259" key="1">
    <source>
        <dbReference type="Pfam" id="PF13182"/>
    </source>
</evidence>
<feature type="domain" description="DUF4007" evidence="1">
    <location>
        <begin position="14"/>
        <end position="289"/>
    </location>
</feature>
<keyword evidence="3" id="KW-1185">Reference proteome</keyword>
<name>A0A2G8RA15_9RHOB</name>
<dbReference type="InterPro" id="IPR025248">
    <property type="entry name" value="DUF4007"/>
</dbReference>
<evidence type="ECO:0000313" key="3">
    <source>
        <dbReference type="Proteomes" id="UP000231259"/>
    </source>
</evidence>
<gene>
    <name evidence="2" type="ORF">P775_19820</name>
</gene>
<accession>A0A2G8RA15</accession>
<comment type="caution">
    <text evidence="2">The sequence shown here is derived from an EMBL/GenBank/DDBJ whole genome shotgun (WGS) entry which is preliminary data.</text>
</comment>
<dbReference type="RefSeq" id="WP_099912466.1">
    <property type="nucleotide sequence ID" value="NZ_AWWI01000122.1"/>
</dbReference>
<dbReference type="EMBL" id="AWWI01000122">
    <property type="protein sequence ID" value="PIL18372.1"/>
    <property type="molecule type" value="Genomic_DNA"/>
</dbReference>
<dbReference type="Proteomes" id="UP000231259">
    <property type="component" value="Unassembled WGS sequence"/>
</dbReference>
<organism evidence="2 3">
    <name type="scientific">Puniceibacterium antarcticum</name>
    <dbReference type="NCBI Taxonomy" id="1206336"/>
    <lineage>
        <taxon>Bacteria</taxon>
        <taxon>Pseudomonadati</taxon>
        <taxon>Pseudomonadota</taxon>
        <taxon>Alphaproteobacteria</taxon>
        <taxon>Rhodobacterales</taxon>
        <taxon>Paracoccaceae</taxon>
        <taxon>Puniceibacterium</taxon>
    </lineage>
</organism>
<dbReference type="Pfam" id="PF13182">
    <property type="entry name" value="DUF4007"/>
    <property type="match status" value="1"/>
</dbReference>